<protein>
    <submittedName>
        <fullName evidence="4">TransglutaminaseTgpA domain-containing protein</fullName>
    </submittedName>
</protein>
<feature type="region of interest" description="Disordered" evidence="1">
    <location>
        <begin position="515"/>
        <end position="566"/>
    </location>
</feature>
<dbReference type="Pfam" id="PF01841">
    <property type="entry name" value="Transglut_core"/>
    <property type="match status" value="1"/>
</dbReference>
<evidence type="ECO:0000259" key="3">
    <source>
        <dbReference type="SMART" id="SM00460"/>
    </source>
</evidence>
<dbReference type="Proteomes" id="UP001597260">
    <property type="component" value="Unassembled WGS sequence"/>
</dbReference>
<feature type="transmembrane region" description="Helical" evidence="2">
    <location>
        <begin position="34"/>
        <end position="53"/>
    </location>
</feature>
<keyword evidence="2" id="KW-0472">Membrane</keyword>
<sequence length="710" mass="73650">MRVRTGLAGTAVVVATVAAVLPVTGMYASGPLPLLLAVAATGGALSGAGLRGLRLSSGTTFLGGLLALVGALLVVAAVAVPRSDAALPGAVWAAVRHAGAHVLTGAAPLPVTLDTVALPFCAAWLTALAAALPLRARRPTYAALPPVLLFVATLVLVGPTTTPAYVHTAVLVAALAVLLGVLGTDGGGRRRGAAVAVLTVGLAVVAVGAGPVLTGGLDRQPPDVRAHVVPPYQNPEQLNPLSLLSGWATDPARPLLEVRGDQPVRLRWVTLPEFNGVTWLPARDYRAAGALLPVAELPGRTTSVRHEVTVTGLTGGWLPVPEGVREVRGVTVAVDRDTATLAVPGGLRPATRYTVAAGVPVREPERLAAAVLPVEASFDRYRMLPPGGPPQLYELARAAAGGASSGPYQQASRLAEYLRREYRFDPRAPGGNGYPSLDRFLSQPTVAGGGRGTSEQFATAFVVLARALGIPARVVVGFRAGQPVGDGRYLVRTGDAVAWPEVYLADVGWVEFDPTPAPAEQVDRPTAARPALTPTPGPEVRPDDGSGVGDEFEPLAGPRDGDGGEPFSSRLGGLAAVPAVLLALVVAVVVLRLRRSAVRLRRRDPAGRVLGAWAELRDGLRLTGRTPDDALVVAEVAGLAADAVGAPVAERVRSVAALVNGIAYGGVEPDRDAAERVAVDVRACLRALRRGAGRSRRWTWWADPRPLWWR</sequence>
<dbReference type="PANTHER" id="PTHR42736">
    <property type="entry name" value="PROTEIN-GLUTAMINE GAMMA-GLUTAMYLTRANSFERASE"/>
    <property type="match status" value="1"/>
</dbReference>
<feature type="transmembrane region" description="Helical" evidence="2">
    <location>
        <begin position="194"/>
        <end position="213"/>
    </location>
</feature>
<feature type="transmembrane region" description="Helical" evidence="2">
    <location>
        <begin position="571"/>
        <end position="593"/>
    </location>
</feature>
<feature type="transmembrane region" description="Helical" evidence="2">
    <location>
        <begin position="116"/>
        <end position="134"/>
    </location>
</feature>
<comment type="caution">
    <text evidence="4">The sequence shown here is derived from an EMBL/GenBank/DDBJ whole genome shotgun (WGS) entry which is preliminary data.</text>
</comment>
<dbReference type="Gene3D" id="3.10.620.30">
    <property type="match status" value="1"/>
</dbReference>
<dbReference type="SMART" id="SM00460">
    <property type="entry name" value="TGc"/>
    <property type="match status" value="1"/>
</dbReference>
<keyword evidence="2" id="KW-1133">Transmembrane helix</keyword>
<evidence type="ECO:0000256" key="1">
    <source>
        <dbReference type="SAM" id="MobiDB-lite"/>
    </source>
</evidence>
<dbReference type="RefSeq" id="WP_377567118.1">
    <property type="nucleotide sequence ID" value="NZ_JBHTMP010000004.1"/>
</dbReference>
<proteinExistence type="predicted"/>
<dbReference type="InterPro" id="IPR052901">
    <property type="entry name" value="Bact_TGase-like"/>
</dbReference>
<organism evidence="4 5">
    <name type="scientific">Micromonospora sonneratiae</name>
    <dbReference type="NCBI Taxonomy" id="1184706"/>
    <lineage>
        <taxon>Bacteria</taxon>
        <taxon>Bacillati</taxon>
        <taxon>Actinomycetota</taxon>
        <taxon>Actinomycetes</taxon>
        <taxon>Micromonosporales</taxon>
        <taxon>Micromonosporaceae</taxon>
        <taxon>Micromonospora</taxon>
    </lineage>
</organism>
<dbReference type="SUPFAM" id="SSF54001">
    <property type="entry name" value="Cysteine proteinases"/>
    <property type="match status" value="1"/>
</dbReference>
<evidence type="ECO:0000256" key="2">
    <source>
        <dbReference type="SAM" id="Phobius"/>
    </source>
</evidence>
<keyword evidence="2" id="KW-0812">Transmembrane</keyword>
<name>A0ABW3YAJ8_9ACTN</name>
<dbReference type="InterPro" id="IPR021878">
    <property type="entry name" value="TgpA_N"/>
</dbReference>
<dbReference type="InterPro" id="IPR038765">
    <property type="entry name" value="Papain-like_cys_pep_sf"/>
</dbReference>
<feature type="domain" description="Transglutaminase-like" evidence="3">
    <location>
        <begin position="446"/>
        <end position="516"/>
    </location>
</feature>
<evidence type="ECO:0000313" key="4">
    <source>
        <dbReference type="EMBL" id="MFD1320279.1"/>
    </source>
</evidence>
<accession>A0ABW3YAJ8</accession>
<dbReference type="PANTHER" id="PTHR42736:SF1">
    <property type="entry name" value="PROTEIN-GLUTAMINE GAMMA-GLUTAMYLTRANSFERASE"/>
    <property type="match status" value="1"/>
</dbReference>
<feature type="transmembrane region" description="Helical" evidence="2">
    <location>
        <begin position="164"/>
        <end position="182"/>
    </location>
</feature>
<dbReference type="InterPro" id="IPR002931">
    <property type="entry name" value="Transglutaminase-like"/>
</dbReference>
<dbReference type="EMBL" id="JBHTMP010000004">
    <property type="protein sequence ID" value="MFD1320279.1"/>
    <property type="molecule type" value="Genomic_DNA"/>
</dbReference>
<gene>
    <name evidence="4" type="ORF">ACFQ4H_04150</name>
</gene>
<dbReference type="Pfam" id="PF11992">
    <property type="entry name" value="TgpA_N"/>
    <property type="match status" value="1"/>
</dbReference>
<reference evidence="5" key="1">
    <citation type="journal article" date="2019" name="Int. J. Syst. Evol. Microbiol.">
        <title>The Global Catalogue of Microorganisms (GCM) 10K type strain sequencing project: providing services to taxonomists for standard genome sequencing and annotation.</title>
        <authorList>
            <consortium name="The Broad Institute Genomics Platform"/>
            <consortium name="The Broad Institute Genome Sequencing Center for Infectious Disease"/>
            <person name="Wu L."/>
            <person name="Ma J."/>
        </authorList>
    </citation>
    <scope>NUCLEOTIDE SEQUENCE [LARGE SCALE GENOMIC DNA]</scope>
    <source>
        <strain evidence="5">JCM 31037</strain>
    </source>
</reference>
<evidence type="ECO:0000313" key="5">
    <source>
        <dbReference type="Proteomes" id="UP001597260"/>
    </source>
</evidence>
<keyword evidence="5" id="KW-1185">Reference proteome</keyword>
<feature type="transmembrane region" description="Helical" evidence="2">
    <location>
        <begin position="60"/>
        <end position="80"/>
    </location>
</feature>
<feature type="transmembrane region" description="Helical" evidence="2">
    <location>
        <begin position="7"/>
        <end position="28"/>
    </location>
</feature>
<feature type="transmembrane region" description="Helical" evidence="2">
    <location>
        <begin position="141"/>
        <end position="158"/>
    </location>
</feature>